<evidence type="ECO:0000313" key="5">
    <source>
        <dbReference type="EMBL" id="EFH31235.1"/>
    </source>
</evidence>
<dbReference type="CDD" id="cd00090">
    <property type="entry name" value="HTH_ARSR"/>
    <property type="match status" value="1"/>
</dbReference>
<evidence type="ECO:0000256" key="2">
    <source>
        <dbReference type="ARBA" id="ARBA00023125"/>
    </source>
</evidence>
<dbReference type="Pfam" id="PF12840">
    <property type="entry name" value="HTH_20"/>
    <property type="match status" value="1"/>
</dbReference>
<dbReference type="GO" id="GO:0003700">
    <property type="term" value="F:DNA-binding transcription factor activity"/>
    <property type="evidence" value="ECO:0007669"/>
    <property type="project" value="InterPro"/>
</dbReference>
<keyword evidence="3" id="KW-0804">Transcription</keyword>
<dbReference type="InterPro" id="IPR045981">
    <property type="entry name" value="DUF5937"/>
</dbReference>
<evidence type="ECO:0000256" key="3">
    <source>
        <dbReference type="ARBA" id="ARBA00023163"/>
    </source>
</evidence>
<name>D6X8U3_STRE2</name>
<gene>
    <name evidence="5" type="ORF">SSDG_06472</name>
</gene>
<dbReference type="Proteomes" id="UP000002805">
    <property type="component" value="Chromosome"/>
</dbReference>
<proteinExistence type="predicted"/>
<sequence>MSVTIDITGLAPERIVFDISPLAELGVALHALSEPGHHPGLHGWATATAAGLKPDLADRLHEADFLWRSTFSDIFMPFAGLPADPGRIGASLKEELDLLDRLDDERFVSSALEFTCASTYSTGAPSPLVDAARRAHALDLAANRGPRQLDFTRRLLADPASVRAWLRRLFEDCEDAFFADTWGRVSTQLAADARHKTELMRRKGLGEALRAVSPALSLDEGGTVISADKLADGRTTATDPAFGAGLTLLPSSFGWPHLMVVHAPGWQPVIQYPIGAPELPGAASVELLKLRMDALAHPMRMRLSRNLGRAAYTTSELADSLGISAPEVSRHLAVLKKAKLVSTRRRGRYVLHQLDVTAVARLGSDFLETVLR</sequence>
<dbReference type="GO" id="GO:0003677">
    <property type="term" value="F:DNA binding"/>
    <property type="evidence" value="ECO:0007669"/>
    <property type="project" value="UniProtKB-KW"/>
</dbReference>
<dbReference type="InterPro" id="IPR036390">
    <property type="entry name" value="WH_DNA-bd_sf"/>
</dbReference>
<evidence type="ECO:0000256" key="1">
    <source>
        <dbReference type="ARBA" id="ARBA00023015"/>
    </source>
</evidence>
<dbReference type="eggNOG" id="COG0640">
    <property type="taxonomic scope" value="Bacteria"/>
</dbReference>
<feature type="domain" description="HTH arsR-type" evidence="4">
    <location>
        <begin position="280"/>
        <end position="372"/>
    </location>
</feature>
<dbReference type="HOGENOM" id="CLU_063235_2_0_11"/>
<dbReference type="PRINTS" id="PR00778">
    <property type="entry name" value="HTHARSR"/>
</dbReference>
<dbReference type="AlphaFoldDB" id="D6X8U3"/>
<dbReference type="InterPro" id="IPR012318">
    <property type="entry name" value="HTH_CRP"/>
</dbReference>
<dbReference type="PANTHER" id="PTHR33154:SF33">
    <property type="entry name" value="TRANSCRIPTIONAL REPRESSOR SDPR"/>
    <property type="match status" value="1"/>
</dbReference>
<dbReference type="PROSITE" id="PS50987">
    <property type="entry name" value="HTH_ARSR_2"/>
    <property type="match status" value="1"/>
</dbReference>
<dbReference type="InterPro" id="IPR011991">
    <property type="entry name" value="ArsR-like_HTH"/>
</dbReference>
<dbReference type="EMBL" id="CM000950">
    <property type="protein sequence ID" value="EFH31235.1"/>
    <property type="molecule type" value="Genomic_DNA"/>
</dbReference>
<reference evidence="6" key="1">
    <citation type="submission" date="2008-02" db="EMBL/GenBank/DDBJ databases">
        <authorList>
            <consortium name="The Broad Institute Genome Sequencing Platform"/>
            <person name="Fischbach M."/>
            <person name="Ward D."/>
            <person name="Young S."/>
            <person name="Jaffe D."/>
            <person name="Gnerre S."/>
            <person name="Berlin A."/>
            <person name="Heiman D."/>
            <person name="Hepburn T."/>
            <person name="Sykes S."/>
            <person name="Alvarado L."/>
            <person name="Kodira C.D."/>
            <person name="Straight P."/>
            <person name="Clardy J."/>
            <person name="Hung D."/>
            <person name="Kolter R."/>
            <person name="Mekalanos J."/>
            <person name="Walker S."/>
            <person name="Walsh C.T."/>
            <person name="Lander E."/>
            <person name="Galagan J."/>
            <person name="Nusbaum C."/>
            <person name="Birren B."/>
        </authorList>
    </citation>
    <scope>NUCLEOTIDE SEQUENCE [LARGE SCALE GENOMIC DNA]</scope>
    <source>
        <strain evidence="6">ATCC 25486 / DSM 40338 / CBS 914.69 / JCM 4507 / NBRC 13074 / NRRL 2958 / 5647</strain>
    </source>
</reference>
<keyword evidence="2" id="KW-0238">DNA-binding</keyword>
<dbReference type="Pfam" id="PF19361">
    <property type="entry name" value="DUF5937"/>
    <property type="match status" value="1"/>
</dbReference>
<dbReference type="InterPro" id="IPR051081">
    <property type="entry name" value="HTH_MetalResp_TranReg"/>
</dbReference>
<evidence type="ECO:0000259" key="4">
    <source>
        <dbReference type="PROSITE" id="PS50987"/>
    </source>
</evidence>
<dbReference type="SMART" id="SM00418">
    <property type="entry name" value="HTH_ARSR"/>
    <property type="match status" value="1"/>
</dbReference>
<dbReference type="PANTHER" id="PTHR33154">
    <property type="entry name" value="TRANSCRIPTIONAL REGULATOR, ARSR FAMILY"/>
    <property type="match status" value="1"/>
</dbReference>
<keyword evidence="6" id="KW-1185">Reference proteome</keyword>
<evidence type="ECO:0000313" key="6">
    <source>
        <dbReference type="Proteomes" id="UP000002805"/>
    </source>
</evidence>
<accession>D6X8U3</accession>
<dbReference type="InterPro" id="IPR001845">
    <property type="entry name" value="HTH_ArsR_DNA-bd_dom"/>
</dbReference>
<dbReference type="SMART" id="SM00419">
    <property type="entry name" value="HTH_CRP"/>
    <property type="match status" value="1"/>
</dbReference>
<dbReference type="Gene3D" id="1.10.10.10">
    <property type="entry name" value="Winged helix-like DNA-binding domain superfamily/Winged helix DNA-binding domain"/>
    <property type="match status" value="1"/>
</dbReference>
<protein>
    <submittedName>
        <fullName evidence="5">ArsR family transcriptional regulator</fullName>
    </submittedName>
</protein>
<reference evidence="6" key="2">
    <citation type="submission" date="2009-10" db="EMBL/GenBank/DDBJ databases">
        <title>The genome sequence of Streptomyces pristinaespiralis strain ATCC 25486.</title>
        <authorList>
            <consortium name="The Broad Institute Genome Sequencing Platform"/>
            <consortium name="Broad Institute Microbial Sequencing Center"/>
            <person name="Fischbach M."/>
            <person name="Godfrey P."/>
            <person name="Ward D."/>
            <person name="Young S."/>
            <person name="Zeng Q."/>
            <person name="Koehrsen M."/>
            <person name="Alvarado L."/>
            <person name="Berlin A.M."/>
            <person name="Bochicchio J."/>
            <person name="Borenstein D."/>
            <person name="Chapman S.B."/>
            <person name="Chen Z."/>
            <person name="Engels R."/>
            <person name="Freedman E."/>
            <person name="Gellesch M."/>
            <person name="Goldberg J."/>
            <person name="Griggs A."/>
            <person name="Gujja S."/>
            <person name="Heilman E.R."/>
            <person name="Heiman D.I."/>
            <person name="Hepburn T.A."/>
            <person name="Howarth C."/>
            <person name="Jen D."/>
            <person name="Larson L."/>
            <person name="Lewis B."/>
            <person name="Mehta T."/>
            <person name="Park D."/>
            <person name="Pearson M."/>
            <person name="Richards J."/>
            <person name="Roberts A."/>
            <person name="Saif S."/>
            <person name="Shea T.D."/>
            <person name="Shenoy N."/>
            <person name="Sisk P."/>
            <person name="Stolte C."/>
            <person name="Sykes S.N."/>
            <person name="Thomson T."/>
            <person name="Walk T."/>
            <person name="White J."/>
            <person name="Yandava C."/>
            <person name="Straight P."/>
            <person name="Clardy J."/>
            <person name="Hung D."/>
            <person name="Kolter R."/>
            <person name="Mekalanos J."/>
            <person name="Walker S."/>
            <person name="Walsh C.T."/>
            <person name="Wieland-Brown L.C."/>
            <person name="Haas B."/>
            <person name="Nusbaum C."/>
            <person name="Birren B."/>
        </authorList>
    </citation>
    <scope>NUCLEOTIDE SEQUENCE [LARGE SCALE GENOMIC DNA]</scope>
    <source>
        <strain evidence="6">ATCC 25486 / DSM 40338 / CBS 914.69 / JCM 4507 / NBRC 13074 / NRRL 2958 / 5647</strain>
    </source>
</reference>
<organism evidence="5 6">
    <name type="scientific">Streptomyces pristinaespiralis (strain ATCC 25486 / DSM 40338 / CBS 914.69 / JCM 4507 / KCC S-0507 / NBRC 13074 / NRRL 2958 / 5647)</name>
    <dbReference type="NCBI Taxonomy" id="457429"/>
    <lineage>
        <taxon>Bacteria</taxon>
        <taxon>Bacillati</taxon>
        <taxon>Actinomycetota</taxon>
        <taxon>Actinomycetes</taxon>
        <taxon>Kitasatosporales</taxon>
        <taxon>Streptomycetaceae</taxon>
        <taxon>Streptomyces</taxon>
    </lineage>
</organism>
<dbReference type="InterPro" id="IPR036388">
    <property type="entry name" value="WH-like_DNA-bd_sf"/>
</dbReference>
<dbReference type="NCBIfam" id="NF033788">
    <property type="entry name" value="HTH_metalloreg"/>
    <property type="match status" value="1"/>
</dbReference>
<dbReference type="SUPFAM" id="SSF46785">
    <property type="entry name" value="Winged helix' DNA-binding domain"/>
    <property type="match status" value="1"/>
</dbReference>
<keyword evidence="1" id="KW-0805">Transcription regulation</keyword>